<name>A0A176YHY0_9BRAD</name>
<gene>
    <name evidence="2" type="ORF">AYJ54_00605</name>
</gene>
<organism evidence="2 3">
    <name type="scientific">Bradyrhizobium centrolobii</name>
    <dbReference type="NCBI Taxonomy" id="1505087"/>
    <lineage>
        <taxon>Bacteria</taxon>
        <taxon>Pseudomonadati</taxon>
        <taxon>Pseudomonadota</taxon>
        <taxon>Alphaproteobacteria</taxon>
        <taxon>Hyphomicrobiales</taxon>
        <taxon>Nitrobacteraceae</taxon>
        <taxon>Bradyrhizobium</taxon>
    </lineage>
</organism>
<dbReference type="STRING" id="1505087.AYJ54_00605"/>
<accession>A0A176YHY0</accession>
<comment type="caution">
    <text evidence="2">The sequence shown here is derived from an EMBL/GenBank/DDBJ whole genome shotgun (WGS) entry which is preliminary data.</text>
</comment>
<sequence length="78" mass="9327">MAKEALIQDNDVWSPIGLAAARVLEACEEQKKDSERDTSRQRTEKEKTEDERRYIDQRLRDIERFEQLYRTAIKGSRR</sequence>
<dbReference type="AlphaFoldDB" id="A0A176YHY0"/>
<protein>
    <submittedName>
        <fullName evidence="2">Uncharacterized protein</fullName>
    </submittedName>
</protein>
<dbReference type="EMBL" id="LUUB01000079">
    <property type="protein sequence ID" value="OAF05439.1"/>
    <property type="molecule type" value="Genomic_DNA"/>
</dbReference>
<evidence type="ECO:0000313" key="3">
    <source>
        <dbReference type="Proteomes" id="UP000076959"/>
    </source>
</evidence>
<proteinExistence type="predicted"/>
<dbReference type="RefSeq" id="WP_063703520.1">
    <property type="nucleotide sequence ID" value="NZ_LUUB01000079.1"/>
</dbReference>
<evidence type="ECO:0000256" key="1">
    <source>
        <dbReference type="SAM" id="MobiDB-lite"/>
    </source>
</evidence>
<evidence type="ECO:0000313" key="2">
    <source>
        <dbReference type="EMBL" id="OAF05439.1"/>
    </source>
</evidence>
<feature type="region of interest" description="Disordered" evidence="1">
    <location>
        <begin position="28"/>
        <end position="52"/>
    </location>
</feature>
<reference evidence="2 3" key="1">
    <citation type="submission" date="2016-03" db="EMBL/GenBank/DDBJ databases">
        <title>Draft Genome Sequence of the Strain BR 10245 (Bradyrhizobium sp.) isolated from nodules of Centrolobium paraense.</title>
        <authorList>
            <person name="Simoes-Araujo J.L.Sr."/>
            <person name="Barauna A.C."/>
            <person name="Silva K."/>
            <person name="Zilli J.E."/>
        </authorList>
    </citation>
    <scope>NUCLEOTIDE SEQUENCE [LARGE SCALE GENOMIC DNA]</scope>
    <source>
        <strain evidence="2 3">BR 10245</strain>
    </source>
</reference>
<keyword evidence="3" id="KW-1185">Reference proteome</keyword>
<dbReference type="Proteomes" id="UP000076959">
    <property type="component" value="Unassembled WGS sequence"/>
</dbReference>